<dbReference type="Pfam" id="PF17830">
    <property type="entry name" value="STI1-HOP_DP"/>
    <property type="match status" value="1"/>
</dbReference>
<feature type="domain" description="STI1/HOP DP" evidence="4">
    <location>
        <begin position="371"/>
        <end position="424"/>
    </location>
</feature>
<dbReference type="SMR" id="A0A2V2WI29"/>
<feature type="compositionally biased region" description="Basic and acidic residues" evidence="3">
    <location>
        <begin position="453"/>
        <end position="462"/>
    </location>
</feature>
<comment type="caution">
    <text evidence="5">The sequence shown here is derived from an EMBL/GenBank/DDBJ whole genome shotgun (WGS) entry which is preliminary data.</text>
</comment>
<reference evidence="5 6" key="1">
    <citation type="journal article" date="2018" name="Microb. Genom.">
        <title>Expanding an expanded genome: long-read sequencing of Trypanosoma cruzi.</title>
        <authorList>
            <person name="Berna L."/>
            <person name="Rodriguez M."/>
            <person name="Chiribao M.L."/>
            <person name="Parodi-Talice A."/>
            <person name="Pita S."/>
            <person name="Rijo G."/>
            <person name="Alvarez-Valin F."/>
            <person name="Robello C."/>
        </authorList>
    </citation>
    <scope>NUCLEOTIDE SEQUENCE [LARGE SCALE GENOMIC DNA]</scope>
    <source>
        <strain evidence="5 6">TCC</strain>
    </source>
</reference>
<dbReference type="VEuPathDB" id="TriTrypDB:TCSYLVIO_010703"/>
<sequence>MRVLSGVELEAVNRVVEHLRCHPEDLHRNEFRELREYMASLGASIPPPPDTPDVSGVRKEANSDDEEEYVSEPDSQRCVLEPVSDDDIAAYDGTDPTPEDEERAMGLKAQAAELAADGDFDKAIDLMGQALRIVPGKAMYWAQRASYFLKCTQPGAALQDANRALDLNPENVRALRVRGTVNRRLGKWEEALKDLSEAQAVDYDEGIDEILRFVQKRTNDRRQFQQRKKEAQRLRQEALRRQREQELREEEMKREQQQQRDQQQSGAGDFPGGAGGFPGGAGGFPGGAGGFPGGAGGFPGGAGGFPGGAGGFPGGAGGFPGGAGGFPGDAGGFPGGAGGFPGGAGGFPGGAGGFPGGAGGFPGGAGGGGMQSFMESLFQDQELAEAMKDPEVAAKLATLRSNPMAALQMMGDPKVGPLIQKMMSKAMGGSSPGSSPFGAGASAGASAGATSHADAHHSDELD</sequence>
<dbReference type="VEuPathDB" id="TriTrypDB:C4B63_10g490"/>
<organism evidence="5 6">
    <name type="scientific">Trypanosoma cruzi</name>
    <dbReference type="NCBI Taxonomy" id="5693"/>
    <lineage>
        <taxon>Eukaryota</taxon>
        <taxon>Discoba</taxon>
        <taxon>Euglenozoa</taxon>
        <taxon>Kinetoplastea</taxon>
        <taxon>Metakinetoplastina</taxon>
        <taxon>Trypanosomatida</taxon>
        <taxon>Trypanosomatidae</taxon>
        <taxon>Trypanosoma</taxon>
        <taxon>Schizotrypanum</taxon>
    </lineage>
</organism>
<feature type="compositionally biased region" description="Low complexity" evidence="3">
    <location>
        <begin position="424"/>
        <end position="452"/>
    </location>
</feature>
<keyword evidence="2" id="KW-0802">TPR repeat</keyword>
<dbReference type="PANTHER" id="PTHR45883:SF2">
    <property type="entry name" value="HSC70-INTERACTING PROTEIN"/>
    <property type="match status" value="1"/>
</dbReference>
<evidence type="ECO:0000313" key="5">
    <source>
        <dbReference type="EMBL" id="PWV07945.1"/>
    </source>
</evidence>
<evidence type="ECO:0000256" key="1">
    <source>
        <dbReference type="ARBA" id="ARBA00022737"/>
    </source>
</evidence>
<feature type="region of interest" description="Disordered" evidence="3">
    <location>
        <begin position="424"/>
        <end position="462"/>
    </location>
</feature>
<dbReference type="VEuPathDB" id="TriTrypDB:C3747_96g90"/>
<keyword evidence="1" id="KW-0677">Repeat</keyword>
<feature type="compositionally biased region" description="Gly residues" evidence="3">
    <location>
        <begin position="269"/>
        <end position="288"/>
    </location>
</feature>
<feature type="region of interest" description="Disordered" evidence="3">
    <location>
        <begin position="219"/>
        <end position="288"/>
    </location>
</feature>
<feature type="compositionally biased region" description="Low complexity" evidence="3">
    <location>
        <begin position="259"/>
        <end position="268"/>
    </location>
</feature>
<dbReference type="VEuPathDB" id="TriTrypDB:TcBrA4_0127560"/>
<feature type="compositionally biased region" description="Basic and acidic residues" evidence="3">
    <location>
        <begin position="219"/>
        <end position="258"/>
    </location>
</feature>
<dbReference type="VEuPathDB" id="TriTrypDB:TcCL_ESM02663"/>
<dbReference type="VEuPathDB" id="TriTrypDB:ECC02_005526"/>
<dbReference type="OMA" id="IRGMAYH"/>
<dbReference type="VEuPathDB" id="TriTrypDB:TcG_01511"/>
<accession>A0A2V2WI29</accession>
<dbReference type="Proteomes" id="UP000246078">
    <property type="component" value="Unassembled WGS sequence"/>
</dbReference>
<dbReference type="Gene3D" id="1.25.40.10">
    <property type="entry name" value="Tetratricopeptide repeat domain"/>
    <property type="match status" value="1"/>
</dbReference>
<dbReference type="Gene3D" id="1.10.260.100">
    <property type="match status" value="1"/>
</dbReference>
<dbReference type="VEuPathDB" id="TriTrypDB:TcCLB.510143.24"/>
<dbReference type="PANTHER" id="PTHR45883">
    <property type="entry name" value="HSC70-INTERACTING PROTEIN"/>
    <property type="match status" value="1"/>
</dbReference>
<dbReference type="SUPFAM" id="SSF48452">
    <property type="entry name" value="TPR-like"/>
    <property type="match status" value="1"/>
</dbReference>
<dbReference type="AlphaFoldDB" id="A0A2V2WI29"/>
<dbReference type="VEuPathDB" id="TriTrypDB:Tc_MARK_3023"/>
<feature type="region of interest" description="Disordered" evidence="3">
    <location>
        <begin position="41"/>
        <end position="73"/>
    </location>
</feature>
<protein>
    <submittedName>
        <fullName evidence="5">Putative Hsc70-interacting protein (Hip)</fullName>
    </submittedName>
</protein>
<evidence type="ECO:0000259" key="4">
    <source>
        <dbReference type="Pfam" id="PF17830"/>
    </source>
</evidence>
<dbReference type="SMART" id="SM00028">
    <property type="entry name" value="TPR"/>
    <property type="match status" value="3"/>
</dbReference>
<dbReference type="VEuPathDB" id="TriTrypDB:TcCLB.508409.210"/>
<dbReference type="GO" id="GO:0030544">
    <property type="term" value="F:Hsp70 protein binding"/>
    <property type="evidence" value="ECO:0007669"/>
    <property type="project" value="TreeGrafter"/>
</dbReference>
<dbReference type="VEuPathDB" id="TriTrypDB:BCY84_14982"/>
<dbReference type="VEuPathDB" id="TriTrypDB:TCDM_02981"/>
<evidence type="ECO:0000256" key="2">
    <source>
        <dbReference type="ARBA" id="ARBA00022803"/>
    </source>
</evidence>
<dbReference type="VEuPathDB" id="TriTrypDB:TCSYLVIO_004253"/>
<evidence type="ECO:0000256" key="3">
    <source>
        <dbReference type="SAM" id="MobiDB-lite"/>
    </source>
</evidence>
<dbReference type="InterPro" id="IPR041243">
    <property type="entry name" value="STI1/HOP_DP"/>
</dbReference>
<gene>
    <name evidence="5" type="ORF">C3747_96g90</name>
</gene>
<dbReference type="EMBL" id="PRFC01000096">
    <property type="protein sequence ID" value="PWV07945.1"/>
    <property type="molecule type" value="Genomic_DNA"/>
</dbReference>
<proteinExistence type="predicted"/>
<name>A0A2V2WI29_TRYCR</name>
<dbReference type="OrthoDB" id="533763at2759"/>
<dbReference type="InterPro" id="IPR019734">
    <property type="entry name" value="TPR_rpt"/>
</dbReference>
<dbReference type="VEuPathDB" id="TriTrypDB:TcCL_NonESM02812"/>
<evidence type="ECO:0000313" key="6">
    <source>
        <dbReference type="Proteomes" id="UP000246078"/>
    </source>
</evidence>
<dbReference type="InterPro" id="IPR011990">
    <property type="entry name" value="TPR-like_helical_dom_sf"/>
</dbReference>